<sequence>MSVLKVVKRNTRKQGSLPCNLANEIPVSPHLATTNLTSINNESVKGSKSLYKDNEESQLLTPESNYSKRTRRKTLNTRCDLVDQVNEDQLDICSSKFSRKSLGKVQTSKNRIPATRARKIPVETCDEKQLQPNDKDFKVPIRSEESDARTSEVRSSDQDLKSESSSLETGESVNNSALIKSSRNKTDQNFQSIALTPPNRSISINSTPVVNEQPTKISASSCVTFSPLTVDQEQSTCSQNQNINQQVTDIISVLEGEDQENLKLGERSMEQKNHKHLNEILKGVVACVEVRSGREDRSKAIEQQLQLMGAKVVPRLSRDVTHLVFKEGRVATRLKALAKGIHIVSVLWVDSCKQERVHTSEHLYPAHVPESYNSPVATKLRKPPYMQPKDFSTEFEGSAERLKQIFNRVRKNQQSENKQTEIGTDILVAKTPSPISLESTVQVESDCTSVITSNKTNVPFNQKLHEETTFHVKTLTPKTGKKLTAHASQSNAATQRKRKLFSCTKTNNQNDVVEAITPDTYTDIKTMENHTNEKTYSRKLTTAKAKNTQTLRKESQGQNIKKNHNAFDILKSSSSDSDVNKMTGVNTKRRRVNKLSLDILTTDSSFSSEKSVPSCLKNNCSEEASLASSRPSLEDFKVKKTGQKKRRKKNRNLKRNEDHIHISPSSDTSLLTSKTTDLVNRTLVMTSVKLSDQEAIYAIATKLGGFVIRSNVGEDTTHIICGESRRTINILFGLAQGCWILSPQWVFKSLEAGRWLEEEPFELSDYFPAVQISRLERAATGPGYRQDLFGSLGFIYISPYSSPPKEKLVQLVNLVGGTITPSYRHCQFAVGPLKHVCRESNSAVKEVSEKWILDCITQHEVLSLEEPS</sequence>
<keyword evidence="3" id="KW-1185">Reference proteome</keyword>
<evidence type="ECO:0000313" key="3">
    <source>
        <dbReference type="Proteomes" id="UP000694941"/>
    </source>
</evidence>
<organism evidence="3 4">
    <name type="scientific">Limulus polyphemus</name>
    <name type="common">Atlantic horseshoe crab</name>
    <dbReference type="NCBI Taxonomy" id="6850"/>
    <lineage>
        <taxon>Eukaryota</taxon>
        <taxon>Metazoa</taxon>
        <taxon>Ecdysozoa</taxon>
        <taxon>Arthropoda</taxon>
        <taxon>Chelicerata</taxon>
        <taxon>Merostomata</taxon>
        <taxon>Xiphosura</taxon>
        <taxon>Limulidae</taxon>
        <taxon>Limulus</taxon>
    </lineage>
</organism>
<dbReference type="GeneID" id="106463730"/>
<proteinExistence type="predicted"/>
<name>A0ABM1BCL3_LIMPO</name>
<dbReference type="InterPro" id="IPR022047">
    <property type="entry name" value="Microcephalin-like"/>
</dbReference>
<reference evidence="4 5" key="1">
    <citation type="submission" date="2025-05" db="UniProtKB">
        <authorList>
            <consortium name="RefSeq"/>
        </authorList>
    </citation>
    <scope>IDENTIFICATION</scope>
    <source>
        <tissue evidence="4 5">Muscle</tissue>
    </source>
</reference>
<dbReference type="RefSeq" id="XP_022247068.1">
    <property type="nucleotide sequence ID" value="XM_022391360.1"/>
</dbReference>
<feature type="compositionally biased region" description="Basic and acidic residues" evidence="1">
    <location>
        <begin position="127"/>
        <end position="162"/>
    </location>
</feature>
<dbReference type="CDD" id="cd17716">
    <property type="entry name" value="BRCT_microcephalin_rpt1"/>
    <property type="match status" value="1"/>
</dbReference>
<feature type="region of interest" description="Disordered" evidence="1">
    <location>
        <begin position="631"/>
        <end position="669"/>
    </location>
</feature>
<dbReference type="RefSeq" id="XP_013779283.1">
    <property type="nucleotide sequence ID" value="XM_013923829.2"/>
</dbReference>
<evidence type="ECO:0000313" key="5">
    <source>
        <dbReference type="RefSeq" id="XP_022247068.1"/>
    </source>
</evidence>
<evidence type="ECO:0000313" key="4">
    <source>
        <dbReference type="RefSeq" id="XP_013779283.1"/>
    </source>
</evidence>
<protein>
    <submittedName>
        <fullName evidence="4 5">Microcephalin-like</fullName>
    </submittedName>
</protein>
<dbReference type="Pfam" id="PF00533">
    <property type="entry name" value="BRCT"/>
    <property type="match status" value="1"/>
</dbReference>
<dbReference type="SMART" id="SM00292">
    <property type="entry name" value="BRCT"/>
    <property type="match status" value="3"/>
</dbReference>
<evidence type="ECO:0000256" key="1">
    <source>
        <dbReference type="SAM" id="MobiDB-lite"/>
    </source>
</evidence>
<dbReference type="CDD" id="cd17736">
    <property type="entry name" value="BRCT_microcephalin_rpt2"/>
    <property type="match status" value="1"/>
</dbReference>
<evidence type="ECO:0000259" key="2">
    <source>
        <dbReference type="PROSITE" id="PS50172"/>
    </source>
</evidence>
<gene>
    <name evidence="4 5" type="primary">LOC106463730</name>
</gene>
<dbReference type="Pfam" id="PF12738">
    <property type="entry name" value="PTCB-BRCT"/>
    <property type="match status" value="1"/>
</dbReference>
<feature type="region of interest" description="Disordered" evidence="1">
    <location>
        <begin position="127"/>
        <end position="186"/>
    </location>
</feature>
<feature type="domain" description="BRCT" evidence="2">
    <location>
        <begin position="666"/>
        <end position="763"/>
    </location>
</feature>
<dbReference type="InterPro" id="IPR001357">
    <property type="entry name" value="BRCT_dom"/>
</dbReference>
<dbReference type="Proteomes" id="UP000694941">
    <property type="component" value="Unplaced"/>
</dbReference>
<dbReference type="PANTHER" id="PTHR14625">
    <property type="entry name" value="MICROCEPHALIN"/>
    <property type="match status" value="1"/>
</dbReference>
<feature type="compositionally biased region" description="Basic residues" evidence="1">
    <location>
        <begin position="639"/>
        <end position="653"/>
    </location>
</feature>
<dbReference type="Gene3D" id="3.40.50.10190">
    <property type="entry name" value="BRCT domain"/>
    <property type="match status" value="3"/>
</dbReference>
<dbReference type="PANTHER" id="PTHR14625:SF3">
    <property type="entry name" value="MICROCEPHALIN"/>
    <property type="match status" value="1"/>
</dbReference>
<dbReference type="PROSITE" id="PS50172">
    <property type="entry name" value="BRCT"/>
    <property type="match status" value="3"/>
</dbReference>
<feature type="compositionally biased region" description="Polar residues" evidence="1">
    <location>
        <begin position="169"/>
        <end position="186"/>
    </location>
</feature>
<feature type="domain" description="BRCT" evidence="2">
    <location>
        <begin position="784"/>
        <end position="868"/>
    </location>
</feature>
<dbReference type="InterPro" id="IPR036420">
    <property type="entry name" value="BRCT_dom_sf"/>
</dbReference>
<feature type="domain" description="BRCT" evidence="2">
    <location>
        <begin position="276"/>
        <end position="366"/>
    </location>
</feature>
<accession>A0ABM1BCL3</accession>
<dbReference type="CDD" id="cd17751">
    <property type="entry name" value="BRCT_microcephalin_rpt3"/>
    <property type="match status" value="1"/>
</dbReference>
<dbReference type="SUPFAM" id="SSF52113">
    <property type="entry name" value="BRCT domain"/>
    <property type="match status" value="3"/>
</dbReference>